<feature type="binding site" evidence="12">
    <location>
        <begin position="8"/>
        <end position="15"/>
    </location>
    <ligand>
        <name>ATP</name>
        <dbReference type="ChEBI" id="CHEBI:30616"/>
    </ligand>
</feature>
<dbReference type="GO" id="GO:0006235">
    <property type="term" value="P:dTTP biosynthetic process"/>
    <property type="evidence" value="ECO:0007669"/>
    <property type="project" value="UniProtKB-UniRule"/>
</dbReference>
<dbReference type="FunFam" id="3.40.50.300:FF:000225">
    <property type="entry name" value="Thymidylate kinase"/>
    <property type="match status" value="1"/>
</dbReference>
<keyword evidence="15" id="KW-1185">Reference proteome</keyword>
<evidence type="ECO:0000256" key="8">
    <source>
        <dbReference type="ARBA" id="ARBA00022840"/>
    </source>
</evidence>
<dbReference type="Proteomes" id="UP000012040">
    <property type="component" value="Chromosome"/>
</dbReference>
<evidence type="ECO:0000256" key="2">
    <source>
        <dbReference type="ARBA" id="ARBA00012980"/>
    </source>
</evidence>
<evidence type="ECO:0000256" key="3">
    <source>
        <dbReference type="ARBA" id="ARBA00017144"/>
    </source>
</evidence>
<sequence length="211" mass="23947">MFFLAFEGLDGSGKSSLMARLEEHLSTQQISFIKTREPGGTLIGDQLREIILSKGKEVPSARTELLLYEASRAQHVDLIIKPALDQKKWVLCDRFTASSIAFQAGGRQILDEQVMWLNHFATDGLKPDLNILLDLTVEESHKRRQGRIQAGGDAEDRMESEADEFHERVRSSFLKQAVLCPTEWLVLDAAHSPEQLFKTLITELQSRKWLE</sequence>
<dbReference type="SUPFAM" id="SSF52540">
    <property type="entry name" value="P-loop containing nucleoside triphosphate hydrolases"/>
    <property type="match status" value="1"/>
</dbReference>
<evidence type="ECO:0000256" key="12">
    <source>
        <dbReference type="HAMAP-Rule" id="MF_00165"/>
    </source>
</evidence>
<dbReference type="InterPro" id="IPR027417">
    <property type="entry name" value="P-loop_NTPase"/>
</dbReference>
<dbReference type="eggNOG" id="COG0125">
    <property type="taxonomic scope" value="Bacteria"/>
</dbReference>
<feature type="domain" description="Thymidylate kinase-like" evidence="13">
    <location>
        <begin position="6"/>
        <end position="197"/>
    </location>
</feature>
<evidence type="ECO:0000313" key="15">
    <source>
        <dbReference type="Proteomes" id="UP000012040"/>
    </source>
</evidence>
<organism evidence="14 15">
    <name type="scientific">Pseudobdellovibrio exovorus JSS</name>
    <dbReference type="NCBI Taxonomy" id="1184267"/>
    <lineage>
        <taxon>Bacteria</taxon>
        <taxon>Pseudomonadati</taxon>
        <taxon>Bdellovibrionota</taxon>
        <taxon>Bdellovibrionia</taxon>
        <taxon>Bdellovibrionales</taxon>
        <taxon>Pseudobdellovibrionaceae</taxon>
        <taxon>Pseudobdellovibrio</taxon>
    </lineage>
</organism>
<dbReference type="EMBL" id="CP003537">
    <property type="protein sequence ID" value="AGH95044.1"/>
    <property type="molecule type" value="Genomic_DNA"/>
</dbReference>
<dbReference type="CDD" id="cd01672">
    <property type="entry name" value="TMPK"/>
    <property type="match status" value="1"/>
</dbReference>
<dbReference type="PANTHER" id="PTHR10344">
    <property type="entry name" value="THYMIDYLATE KINASE"/>
    <property type="match status" value="1"/>
</dbReference>
<dbReference type="NCBIfam" id="TIGR00041">
    <property type="entry name" value="DTMP_kinase"/>
    <property type="match status" value="1"/>
</dbReference>
<dbReference type="Gene3D" id="3.40.50.300">
    <property type="entry name" value="P-loop containing nucleotide triphosphate hydrolases"/>
    <property type="match status" value="1"/>
</dbReference>
<dbReference type="GO" id="GO:0006227">
    <property type="term" value="P:dUDP biosynthetic process"/>
    <property type="evidence" value="ECO:0007669"/>
    <property type="project" value="TreeGrafter"/>
</dbReference>
<dbReference type="RefSeq" id="WP_015469534.1">
    <property type="nucleotide sequence ID" value="NC_020813.1"/>
</dbReference>
<evidence type="ECO:0000256" key="5">
    <source>
        <dbReference type="ARBA" id="ARBA00022727"/>
    </source>
</evidence>
<dbReference type="GO" id="GO:0005524">
    <property type="term" value="F:ATP binding"/>
    <property type="evidence" value="ECO:0007669"/>
    <property type="project" value="UniProtKB-UniRule"/>
</dbReference>
<dbReference type="PANTHER" id="PTHR10344:SF4">
    <property type="entry name" value="UMP-CMP KINASE 2, MITOCHONDRIAL"/>
    <property type="match status" value="1"/>
</dbReference>
<dbReference type="AlphaFoldDB" id="M4VPJ7"/>
<dbReference type="InterPro" id="IPR018094">
    <property type="entry name" value="Thymidylate_kinase"/>
</dbReference>
<keyword evidence="4 12" id="KW-0808">Transferase</keyword>
<dbReference type="GO" id="GO:0006233">
    <property type="term" value="P:dTDP biosynthetic process"/>
    <property type="evidence" value="ECO:0007669"/>
    <property type="project" value="InterPro"/>
</dbReference>
<name>M4VPJ7_9BACT</name>
<comment type="similarity">
    <text evidence="1 12">Belongs to the thymidylate kinase family.</text>
</comment>
<dbReference type="PATRIC" id="fig|1184267.3.peg.836"/>
<evidence type="ECO:0000256" key="6">
    <source>
        <dbReference type="ARBA" id="ARBA00022741"/>
    </source>
</evidence>
<dbReference type="KEGG" id="bex:A11Q_826"/>
<keyword evidence="8 12" id="KW-0067">ATP-binding</keyword>
<dbReference type="GO" id="GO:0004798">
    <property type="term" value="F:dTMP kinase activity"/>
    <property type="evidence" value="ECO:0007669"/>
    <property type="project" value="UniProtKB-UniRule"/>
</dbReference>
<protein>
    <recommendedName>
        <fullName evidence="3 12">Thymidylate kinase</fullName>
        <ecNumber evidence="2 12">2.7.4.9</ecNumber>
    </recommendedName>
    <alternativeName>
        <fullName evidence="9 12">dTMP kinase</fullName>
    </alternativeName>
</protein>
<dbReference type="PROSITE" id="PS01331">
    <property type="entry name" value="THYMIDYLATE_KINASE"/>
    <property type="match status" value="1"/>
</dbReference>
<gene>
    <name evidence="12" type="primary">tmk</name>
    <name evidence="14" type="ORF">A11Q_826</name>
</gene>
<evidence type="ECO:0000256" key="10">
    <source>
        <dbReference type="ARBA" id="ARBA00048743"/>
    </source>
</evidence>
<dbReference type="InterPro" id="IPR039430">
    <property type="entry name" value="Thymidylate_kin-like_dom"/>
</dbReference>
<dbReference type="HAMAP" id="MF_00165">
    <property type="entry name" value="Thymidylate_kinase"/>
    <property type="match status" value="1"/>
</dbReference>
<evidence type="ECO:0000313" key="14">
    <source>
        <dbReference type="EMBL" id="AGH95044.1"/>
    </source>
</evidence>
<dbReference type="OrthoDB" id="5291738at2"/>
<dbReference type="Pfam" id="PF02223">
    <property type="entry name" value="Thymidylate_kin"/>
    <property type="match status" value="1"/>
</dbReference>
<comment type="function">
    <text evidence="11 12">Phosphorylation of dTMP to form dTDP in both de novo and salvage pathways of dTTP synthesis.</text>
</comment>
<accession>M4VPJ7</accession>
<keyword evidence="7 12" id="KW-0418">Kinase</keyword>
<evidence type="ECO:0000256" key="4">
    <source>
        <dbReference type="ARBA" id="ARBA00022679"/>
    </source>
</evidence>
<proteinExistence type="inferred from homology"/>
<dbReference type="GO" id="GO:0005829">
    <property type="term" value="C:cytosol"/>
    <property type="evidence" value="ECO:0007669"/>
    <property type="project" value="TreeGrafter"/>
</dbReference>
<evidence type="ECO:0000259" key="13">
    <source>
        <dbReference type="Pfam" id="PF02223"/>
    </source>
</evidence>
<evidence type="ECO:0000256" key="11">
    <source>
        <dbReference type="ARBA" id="ARBA00057735"/>
    </source>
</evidence>
<keyword evidence="5 12" id="KW-0545">Nucleotide biosynthesis</keyword>
<comment type="catalytic activity">
    <reaction evidence="10 12">
        <text>dTMP + ATP = dTDP + ADP</text>
        <dbReference type="Rhea" id="RHEA:13517"/>
        <dbReference type="ChEBI" id="CHEBI:30616"/>
        <dbReference type="ChEBI" id="CHEBI:58369"/>
        <dbReference type="ChEBI" id="CHEBI:63528"/>
        <dbReference type="ChEBI" id="CHEBI:456216"/>
        <dbReference type="EC" id="2.7.4.9"/>
    </reaction>
</comment>
<dbReference type="InterPro" id="IPR018095">
    <property type="entry name" value="Thymidylate_kin_CS"/>
</dbReference>
<evidence type="ECO:0000256" key="1">
    <source>
        <dbReference type="ARBA" id="ARBA00009776"/>
    </source>
</evidence>
<reference evidence="14 15" key="1">
    <citation type="journal article" date="2013" name="ISME J.">
        <title>By their genes ye shall know them: genomic signatures of predatory bacteria.</title>
        <authorList>
            <person name="Pasternak Z."/>
            <person name="Pietrokovski S."/>
            <person name="Rotem O."/>
            <person name="Gophna U."/>
            <person name="Lurie-Weinberger M.N."/>
            <person name="Jurkevitch E."/>
        </authorList>
    </citation>
    <scope>NUCLEOTIDE SEQUENCE [LARGE SCALE GENOMIC DNA]</scope>
    <source>
        <strain evidence="14 15">JSS</strain>
    </source>
</reference>
<evidence type="ECO:0000256" key="7">
    <source>
        <dbReference type="ARBA" id="ARBA00022777"/>
    </source>
</evidence>
<dbReference type="EC" id="2.7.4.9" evidence="2 12"/>
<evidence type="ECO:0000256" key="9">
    <source>
        <dbReference type="ARBA" id="ARBA00029962"/>
    </source>
</evidence>
<keyword evidence="6 12" id="KW-0547">Nucleotide-binding</keyword>
<dbReference type="HOGENOM" id="CLU_049131_0_2_7"/>
<dbReference type="STRING" id="1184267.A11Q_826"/>